<evidence type="ECO:0000256" key="2">
    <source>
        <dbReference type="SAM" id="MobiDB-lite"/>
    </source>
</evidence>
<dbReference type="EMBL" id="MBFR01000008">
    <property type="protein sequence ID" value="PVU97739.1"/>
    <property type="molecule type" value="Genomic_DNA"/>
</dbReference>
<evidence type="ECO:0000256" key="1">
    <source>
        <dbReference type="SAM" id="Coils"/>
    </source>
</evidence>
<feature type="region of interest" description="Disordered" evidence="2">
    <location>
        <begin position="478"/>
        <end position="548"/>
    </location>
</feature>
<comment type="caution">
    <text evidence="3">The sequence shown here is derived from an EMBL/GenBank/DDBJ whole genome shotgun (WGS) entry which is preliminary data.</text>
</comment>
<keyword evidence="1" id="KW-0175">Coiled coil</keyword>
<feature type="coiled-coil region" evidence="1">
    <location>
        <begin position="238"/>
        <end position="265"/>
    </location>
</feature>
<proteinExistence type="predicted"/>
<organism evidence="3 4">
    <name type="scientific">Smittium simulii</name>
    <dbReference type="NCBI Taxonomy" id="133385"/>
    <lineage>
        <taxon>Eukaryota</taxon>
        <taxon>Fungi</taxon>
        <taxon>Fungi incertae sedis</taxon>
        <taxon>Zoopagomycota</taxon>
        <taxon>Kickxellomycotina</taxon>
        <taxon>Harpellomycetes</taxon>
        <taxon>Harpellales</taxon>
        <taxon>Legeriomycetaceae</taxon>
        <taxon>Smittium</taxon>
    </lineage>
</organism>
<dbReference type="PANTHER" id="PTHR38120:SF1">
    <property type="entry name" value="M PROTEIN, SEROTYPE 2.1"/>
    <property type="match status" value="1"/>
</dbReference>
<dbReference type="AlphaFoldDB" id="A0A2T9YZK0"/>
<dbReference type="STRING" id="133385.A0A2T9YZK0"/>
<protein>
    <submittedName>
        <fullName evidence="3">Uncharacterized protein</fullName>
    </submittedName>
</protein>
<feature type="coiled-coil region" evidence="1">
    <location>
        <begin position="345"/>
        <end position="379"/>
    </location>
</feature>
<evidence type="ECO:0000313" key="3">
    <source>
        <dbReference type="EMBL" id="PVU97739.1"/>
    </source>
</evidence>
<feature type="coiled-coil region" evidence="1">
    <location>
        <begin position="34"/>
        <end position="128"/>
    </location>
</feature>
<sequence>MNAGHKELRTFAEHNPSLSISDTEQVEFSLLKKNEELEQIVQATKNKLENMEKNLKWLEIELSEEQKARKNAEQLHEEIFKKSALLEAQLIKEKNLSEDNRIIWENKEKKLQTDLKQARNNASLVRRNTVSIATRTRAGTSRYITPPYSQTDSTIGDYTNPHLNSKETDEQYLAYASLQDTSQSSNKQLASLASDLIDTKKSLVEKDRKLSETIPQLIELKDKLKISDYHAERNNEIMTQYQTELDECRQIIETLRDDNESYQKLLQMQSMSGQFNLNAYQNDGGDSKYHSPQQSKKNTFYDGSNTETPHIDHLDTLDLDLVASDNSKISFGANLGAQLAGISNNDKQVRLNQETQTEILELKEKSRVLKSERTKLQDENKALTLYITDILSRVLAMSGGMEVILDKDFNSKTIESPNVAKNPKSDHNESNSNTITDSFAKFQNILYRKKKDTVIKEESNEKINYDAYLINTGQSSYNLTSDNRQPKTHVASSESTKTSNFSTVSPPRDAFSSSAAKQYNREPSKAMSRSQTVVQKKTDRNQKTDLNSYTLSGRKSEEIIDSEEKKSEMHDKLVGSRLHSNTIHSSKPTWWNRFSQRFSIYDKDAVDLNNEELQQNYPTHFNHPTNVP</sequence>
<dbReference type="PANTHER" id="PTHR38120">
    <property type="entry name" value="EXPRESSED PROTEIN"/>
    <property type="match status" value="1"/>
</dbReference>
<feature type="region of interest" description="Disordered" evidence="2">
    <location>
        <begin position="281"/>
        <end position="307"/>
    </location>
</feature>
<feature type="region of interest" description="Disordered" evidence="2">
    <location>
        <begin position="414"/>
        <end position="435"/>
    </location>
</feature>
<evidence type="ECO:0000313" key="4">
    <source>
        <dbReference type="Proteomes" id="UP000245383"/>
    </source>
</evidence>
<gene>
    <name evidence="3" type="ORF">BB561_000352</name>
</gene>
<feature type="compositionally biased region" description="Polar residues" evidence="2">
    <location>
        <begin position="290"/>
        <end position="307"/>
    </location>
</feature>
<feature type="compositionally biased region" description="Polar residues" evidence="2">
    <location>
        <begin position="490"/>
        <end position="517"/>
    </location>
</feature>
<accession>A0A2T9YZK0</accession>
<reference evidence="3 4" key="1">
    <citation type="journal article" date="2018" name="MBio">
        <title>Comparative Genomics Reveals the Core Gene Toolbox for the Fungus-Insect Symbiosis.</title>
        <authorList>
            <person name="Wang Y."/>
            <person name="Stata M."/>
            <person name="Wang W."/>
            <person name="Stajich J.E."/>
            <person name="White M.M."/>
            <person name="Moncalvo J.M."/>
        </authorList>
    </citation>
    <scope>NUCLEOTIDE SEQUENCE [LARGE SCALE GENOMIC DNA]</scope>
    <source>
        <strain evidence="3 4">SWE-8-4</strain>
    </source>
</reference>
<dbReference type="OrthoDB" id="2121319at2759"/>
<name>A0A2T9YZK0_9FUNG</name>
<dbReference type="Proteomes" id="UP000245383">
    <property type="component" value="Unassembled WGS sequence"/>
</dbReference>
<keyword evidence="4" id="KW-1185">Reference proteome</keyword>